<dbReference type="AlphaFoldDB" id="A0A5D3CUU9"/>
<name>A0A5D3CUU9_CUCMM</name>
<dbReference type="SUPFAM" id="SSF56672">
    <property type="entry name" value="DNA/RNA polymerases"/>
    <property type="match status" value="1"/>
</dbReference>
<dbReference type="OrthoDB" id="1909920at2759"/>
<dbReference type="Proteomes" id="UP000321947">
    <property type="component" value="Unassembled WGS sequence"/>
</dbReference>
<gene>
    <name evidence="2" type="ORF">E5676_scaffold892G00420</name>
    <name evidence="1" type="ORF">E6C27_scaffold64G003330</name>
</gene>
<accession>A0A5D3CUU9</accession>
<dbReference type="Gene3D" id="3.30.70.270">
    <property type="match status" value="1"/>
</dbReference>
<evidence type="ECO:0000313" key="3">
    <source>
        <dbReference type="Proteomes" id="UP000321393"/>
    </source>
</evidence>
<dbReference type="InterPro" id="IPR043128">
    <property type="entry name" value="Rev_trsase/Diguanyl_cyclase"/>
</dbReference>
<evidence type="ECO:0000313" key="4">
    <source>
        <dbReference type="Proteomes" id="UP000321947"/>
    </source>
</evidence>
<reference evidence="3 4" key="1">
    <citation type="submission" date="2019-08" db="EMBL/GenBank/DDBJ databases">
        <title>Draft genome sequences of two oriental melons (Cucumis melo L. var makuwa).</title>
        <authorList>
            <person name="Kwon S.-Y."/>
        </authorList>
    </citation>
    <scope>NUCLEOTIDE SEQUENCE [LARGE SCALE GENOMIC DNA]</scope>
    <source>
        <strain evidence="4">cv. Chang Bougi</strain>
        <strain evidence="3">cv. SW 3</strain>
        <tissue evidence="2">Leaf</tissue>
    </source>
</reference>
<evidence type="ECO:0000313" key="1">
    <source>
        <dbReference type="EMBL" id="KAA0039511.1"/>
    </source>
</evidence>
<sequence>MELRSCPGLANHNRQFVEGFLKRASLLTELLKEDIQWGGNPECQVAFDGLKQAMIEGPILGVANATKPFKVEIERFNRMLGEYLGHFVDRRQRNWAQLPNVVQFGHNAQTDSSTRRRNNPQVHKFAKEWEQMADIARTCLEKASRQIEKKVDQK</sequence>
<dbReference type="EMBL" id="SSTD01008704">
    <property type="protein sequence ID" value="TYK15265.1"/>
    <property type="molecule type" value="Genomic_DNA"/>
</dbReference>
<evidence type="ECO:0000313" key="2">
    <source>
        <dbReference type="EMBL" id="TYK15265.1"/>
    </source>
</evidence>
<organism evidence="2 4">
    <name type="scientific">Cucumis melo var. makuwa</name>
    <name type="common">Oriental melon</name>
    <dbReference type="NCBI Taxonomy" id="1194695"/>
    <lineage>
        <taxon>Eukaryota</taxon>
        <taxon>Viridiplantae</taxon>
        <taxon>Streptophyta</taxon>
        <taxon>Embryophyta</taxon>
        <taxon>Tracheophyta</taxon>
        <taxon>Spermatophyta</taxon>
        <taxon>Magnoliopsida</taxon>
        <taxon>eudicotyledons</taxon>
        <taxon>Gunneridae</taxon>
        <taxon>Pentapetalae</taxon>
        <taxon>rosids</taxon>
        <taxon>fabids</taxon>
        <taxon>Cucurbitales</taxon>
        <taxon>Cucurbitaceae</taxon>
        <taxon>Benincaseae</taxon>
        <taxon>Cucumis</taxon>
    </lineage>
</organism>
<protein>
    <submittedName>
        <fullName evidence="1 2">Mitochondrial protein</fullName>
    </submittedName>
</protein>
<comment type="caution">
    <text evidence="2">The sequence shown here is derived from an EMBL/GenBank/DDBJ whole genome shotgun (WGS) entry which is preliminary data.</text>
</comment>
<proteinExistence type="predicted"/>
<dbReference type="EMBL" id="SSTE01018412">
    <property type="protein sequence ID" value="KAA0039511.1"/>
    <property type="molecule type" value="Genomic_DNA"/>
</dbReference>
<dbReference type="Proteomes" id="UP000321393">
    <property type="component" value="Unassembled WGS sequence"/>
</dbReference>
<dbReference type="InterPro" id="IPR043502">
    <property type="entry name" value="DNA/RNA_pol_sf"/>
</dbReference>